<keyword evidence="2" id="KW-1185">Reference proteome</keyword>
<reference evidence="1 2" key="1">
    <citation type="submission" date="2016-08" db="EMBL/GenBank/DDBJ databases">
        <title>A Parts List for Fungal Cellulosomes Revealed by Comparative Genomics.</title>
        <authorList>
            <consortium name="DOE Joint Genome Institute"/>
            <person name="Haitjema C.H."/>
            <person name="Gilmore S.P."/>
            <person name="Henske J.K."/>
            <person name="Solomon K.V."/>
            <person name="De Groot R."/>
            <person name="Kuo A."/>
            <person name="Mondo S.J."/>
            <person name="Salamov A.A."/>
            <person name="Labutti K."/>
            <person name="Zhao Z."/>
            <person name="Chiniquy J."/>
            <person name="Barry K."/>
            <person name="Brewer H.M."/>
            <person name="Purvine S.O."/>
            <person name="Wright A.T."/>
            <person name="Boxma B."/>
            <person name="Van Alen T."/>
            <person name="Hackstein J.H."/>
            <person name="Baker S.E."/>
            <person name="Grigoriev I.V."/>
            <person name="O'Malley M.A."/>
        </authorList>
    </citation>
    <scope>NUCLEOTIDE SEQUENCE [LARGE SCALE GENOMIC DNA]</scope>
    <source>
        <strain evidence="1 2">G1</strain>
    </source>
</reference>
<organism evidence="1 2">
    <name type="scientific">Neocallimastix californiae</name>
    <dbReference type="NCBI Taxonomy" id="1754190"/>
    <lineage>
        <taxon>Eukaryota</taxon>
        <taxon>Fungi</taxon>
        <taxon>Fungi incertae sedis</taxon>
        <taxon>Chytridiomycota</taxon>
        <taxon>Chytridiomycota incertae sedis</taxon>
        <taxon>Neocallimastigomycetes</taxon>
        <taxon>Neocallimastigales</taxon>
        <taxon>Neocallimastigaceae</taxon>
        <taxon>Neocallimastix</taxon>
    </lineage>
</organism>
<gene>
    <name evidence="1" type="ORF">LY90DRAFT_701054</name>
</gene>
<evidence type="ECO:0000313" key="2">
    <source>
        <dbReference type="Proteomes" id="UP000193920"/>
    </source>
</evidence>
<comment type="caution">
    <text evidence="1">The sequence shown here is derived from an EMBL/GenBank/DDBJ whole genome shotgun (WGS) entry which is preliminary data.</text>
</comment>
<dbReference type="AlphaFoldDB" id="A0A1Y2DRT9"/>
<dbReference type="EMBL" id="MCOG01000058">
    <property type="protein sequence ID" value="ORY61980.1"/>
    <property type="molecule type" value="Genomic_DNA"/>
</dbReference>
<sequence length="432" mass="49854">MQRNSINTILDIFSQNPSVFQWNNDIYCTIETNKIGLSENIDNTAATKRAVGRLDFAEIDEKFKIQNFIQFLCEEDELNKGKITNSCKIVGHSKESKIYVATIKGIQSGITDQDILNEIKKIESKGKGKEEADENEEKEEVKRRKKFENNFFLERICVLGEGNHSYPQTELSVTLNVSNDRDIYFHYFIIVEENRILFSNLFICKEKPKVYLKYIEVKGNNLHYFYEVQNVSEAESTMEGVEMELENDPIERIINGTQFLETWGIYLEKNEYKIKAKNNIVVGKIVALNGIEYAIVTFNGNNSVLPNNIVGKFVPKNGEGSIILGVQNNVIGEFYQFNDNLMLYISDMNNVLAQYLMANATVPEYLNSNVNANEYLNSIVNVNEYLNSNKNVLEYLNNVDLLESLNSVDYEWILNHNELYRLSLKRLIDEFN</sequence>
<accession>A0A1Y2DRT9</accession>
<protein>
    <submittedName>
        <fullName evidence="1">Uncharacterized protein</fullName>
    </submittedName>
</protein>
<proteinExistence type="predicted"/>
<evidence type="ECO:0000313" key="1">
    <source>
        <dbReference type="EMBL" id="ORY61980.1"/>
    </source>
</evidence>
<dbReference type="Proteomes" id="UP000193920">
    <property type="component" value="Unassembled WGS sequence"/>
</dbReference>
<name>A0A1Y2DRT9_9FUNG</name>